<proteinExistence type="predicted"/>
<comment type="caution">
    <text evidence="1">The sequence shown here is derived from an EMBL/GenBank/DDBJ whole genome shotgun (WGS) entry which is preliminary data.</text>
</comment>
<name>A0A8S1K1M5_9CILI</name>
<evidence type="ECO:0000313" key="2">
    <source>
        <dbReference type="Proteomes" id="UP000692954"/>
    </source>
</evidence>
<dbReference type="Proteomes" id="UP000692954">
    <property type="component" value="Unassembled WGS sequence"/>
</dbReference>
<protein>
    <submittedName>
        <fullName evidence="1">Uncharacterized protein</fullName>
    </submittedName>
</protein>
<organism evidence="1 2">
    <name type="scientific">Paramecium sonneborni</name>
    <dbReference type="NCBI Taxonomy" id="65129"/>
    <lineage>
        <taxon>Eukaryota</taxon>
        <taxon>Sar</taxon>
        <taxon>Alveolata</taxon>
        <taxon>Ciliophora</taxon>
        <taxon>Intramacronucleata</taxon>
        <taxon>Oligohymenophorea</taxon>
        <taxon>Peniculida</taxon>
        <taxon>Parameciidae</taxon>
        <taxon>Paramecium</taxon>
    </lineage>
</organism>
<reference evidence="1" key="1">
    <citation type="submission" date="2021-01" db="EMBL/GenBank/DDBJ databases">
        <authorList>
            <consortium name="Genoscope - CEA"/>
            <person name="William W."/>
        </authorList>
    </citation>
    <scope>NUCLEOTIDE SEQUENCE</scope>
</reference>
<keyword evidence="2" id="KW-1185">Reference proteome</keyword>
<gene>
    <name evidence="1" type="ORF">PSON_ATCC_30995.1.T0040118</name>
</gene>
<dbReference type="AlphaFoldDB" id="A0A8S1K1M5"/>
<sequence>MKSKLIFLNNERIIFIEQTRDYNLYQIYISEQLFTDNKKSKPILQYQTNSLQNQKKTEISNCFTQLRELLG</sequence>
<dbReference type="EMBL" id="CAJJDN010000004">
    <property type="protein sequence ID" value="CAD8049430.1"/>
    <property type="molecule type" value="Genomic_DNA"/>
</dbReference>
<accession>A0A8S1K1M5</accession>
<evidence type="ECO:0000313" key="1">
    <source>
        <dbReference type="EMBL" id="CAD8049430.1"/>
    </source>
</evidence>